<reference evidence="3 4" key="1">
    <citation type="journal article" date="2023" name="Microbiol. Resour. Announc.">
        <title>Complete Genome Sequence of Imperialibacter roseus strain P4T.</title>
        <authorList>
            <person name="Tizabi D.R."/>
            <person name="Bachvaroff T."/>
            <person name="Hill R.T."/>
        </authorList>
    </citation>
    <scope>NUCLEOTIDE SEQUENCE [LARGE SCALE GENOMIC DNA]</scope>
    <source>
        <strain evidence="3 4">P4T</strain>
    </source>
</reference>
<evidence type="ECO:0000313" key="4">
    <source>
        <dbReference type="Proteomes" id="UP001302349"/>
    </source>
</evidence>
<dbReference type="InterPro" id="IPR049283">
    <property type="entry name" value="DUF6851"/>
</dbReference>
<gene>
    <name evidence="3" type="ORF">RT717_07955</name>
</gene>
<dbReference type="Gene3D" id="1.10.606.10">
    <property type="entry name" value="Vanadium-containing Chloroperoxidase, domain 2"/>
    <property type="match status" value="1"/>
</dbReference>
<dbReference type="InterPro" id="IPR052559">
    <property type="entry name" value="V-haloperoxidase"/>
</dbReference>
<dbReference type="Pfam" id="PF21167">
    <property type="entry name" value="DUF6851"/>
    <property type="match status" value="1"/>
</dbReference>
<dbReference type="PANTHER" id="PTHR34599">
    <property type="entry name" value="PEROXIDASE-RELATED"/>
    <property type="match status" value="1"/>
</dbReference>
<proteinExistence type="predicted"/>
<dbReference type="SUPFAM" id="SSF48317">
    <property type="entry name" value="Acid phosphatase/Vanadium-dependent haloperoxidase"/>
    <property type="match status" value="1"/>
</dbReference>
<dbReference type="RefSeq" id="WP_317491204.1">
    <property type="nucleotide sequence ID" value="NZ_CP136051.1"/>
</dbReference>
<dbReference type="PANTHER" id="PTHR34599:SF2">
    <property type="entry name" value="TRAF-TYPE DOMAIN-CONTAINING PROTEIN"/>
    <property type="match status" value="1"/>
</dbReference>
<dbReference type="InterPro" id="IPR016119">
    <property type="entry name" value="Br/Cl_peroxidase_C"/>
</dbReference>
<sequence>MKHIIFLLAIWMTGASTFARQNDHSIARKWNEVLLEAVRNDFARPTVHARNLFHISAAMYDAWAAYDEKAELYFLGRYHGDFYFPYDGIQVPEDRRAAQEEAISYAAYRLISHRFAVSPGAQNIFLIAYQQMQERGYSLSFTSTDYSTGSPAALGNYIAEKVIQFGLQDGSNEANLYANQYYTPLNDKALNPLMPGNPNLKDPNRWQSLELGAFIDQGGNPIPGTTIPFLSPEWGDVTPFSMNALHYTPHKRDGHEYLVYHDPGPPVYYDEDDKEAMAAYVWTFSLVAAWSSHLDPSDGVMWDISPASLGNIDYAELPKKIEDYPAFYDLSNGGDISKGYDVNPVTEQPYQPQMVARGDYTRVLAEFWADGPSSETPPGHWFVILNYVNDHPQLVKKFMGQGEVLDDLEWDIKAYFILGGTMHDVAIAAWSVKGYYDYIRPVSAIRWLSGVGQSSDPKLPRYDPGGFKLYDGLIESVKAGDPLAGPNRENVGKIKLKAWKGPQYVFDPATTDAGVDWILADYWWPYQRPSFVTPPFAGYVSGHSTYSRAAAEVLSLLTGSEYFPGGMGEFDAEKNEFLVFEEGPSADVVLQWARYQDASDQCSLSRIWGGIHPPMDDIRGRMMGHEIGIDAFNFANRFFDGVTTGMKEHQLLKSQVTVYPNPVPQGNALTLSFNNRMSHARAELITMEGASVAASELSAAWAGKTLDLDVAGLKPGFYLLRINSGNSSEIHKVIIE</sequence>
<protein>
    <submittedName>
        <fullName evidence="3">T9SS type A sorting domain-containing protein</fullName>
    </submittedName>
</protein>
<feature type="domain" description="Secretion system C-terminal sorting" evidence="1">
    <location>
        <begin position="658"/>
        <end position="735"/>
    </location>
</feature>
<dbReference type="NCBIfam" id="TIGR04183">
    <property type="entry name" value="Por_Secre_tail"/>
    <property type="match status" value="1"/>
</dbReference>
<dbReference type="Pfam" id="PF18962">
    <property type="entry name" value="Por_Secre_tail"/>
    <property type="match status" value="1"/>
</dbReference>
<evidence type="ECO:0000259" key="1">
    <source>
        <dbReference type="Pfam" id="PF18962"/>
    </source>
</evidence>
<dbReference type="CDD" id="cd03398">
    <property type="entry name" value="PAP2_haloperoxidase"/>
    <property type="match status" value="1"/>
</dbReference>
<evidence type="ECO:0000313" key="3">
    <source>
        <dbReference type="EMBL" id="WOK08567.1"/>
    </source>
</evidence>
<keyword evidence="4" id="KW-1185">Reference proteome</keyword>
<dbReference type="EMBL" id="CP136051">
    <property type="protein sequence ID" value="WOK08567.1"/>
    <property type="molecule type" value="Genomic_DNA"/>
</dbReference>
<dbReference type="InterPro" id="IPR036938">
    <property type="entry name" value="PAP2/HPO_sf"/>
</dbReference>
<evidence type="ECO:0000259" key="2">
    <source>
        <dbReference type="Pfam" id="PF21167"/>
    </source>
</evidence>
<organism evidence="3 4">
    <name type="scientific">Imperialibacter roseus</name>
    <dbReference type="NCBI Taxonomy" id="1324217"/>
    <lineage>
        <taxon>Bacteria</taxon>
        <taxon>Pseudomonadati</taxon>
        <taxon>Bacteroidota</taxon>
        <taxon>Cytophagia</taxon>
        <taxon>Cytophagales</taxon>
        <taxon>Flammeovirgaceae</taxon>
        <taxon>Imperialibacter</taxon>
    </lineage>
</organism>
<dbReference type="Proteomes" id="UP001302349">
    <property type="component" value="Chromosome"/>
</dbReference>
<name>A0ABZ0IU54_9BACT</name>
<accession>A0ABZ0IU54</accession>
<feature type="domain" description="DUF6851" evidence="2">
    <location>
        <begin position="55"/>
        <end position="207"/>
    </location>
</feature>
<dbReference type="InterPro" id="IPR026444">
    <property type="entry name" value="Secre_tail"/>
</dbReference>